<protein>
    <submittedName>
        <fullName evidence="7">Amino-acid N-acetyltransferase subunit Mak10 like protein</fullName>
    </submittedName>
</protein>
<dbReference type="EMBL" id="LAFY01005867">
    <property type="protein sequence ID" value="KJX92128.1"/>
    <property type="molecule type" value="Genomic_DNA"/>
</dbReference>
<dbReference type="STRING" id="1047168.A0A0F4G465"/>
<dbReference type="PANTHER" id="PTHR21373:SF0">
    <property type="entry name" value="N-ALPHA-ACETYLTRANSFERASE 35, NATC AUXILIARY SUBUNIT"/>
    <property type="match status" value="1"/>
</dbReference>
<dbReference type="GO" id="GO:0031417">
    <property type="term" value="C:NatC complex"/>
    <property type="evidence" value="ECO:0007669"/>
    <property type="project" value="InterPro"/>
</dbReference>
<dbReference type="GO" id="GO:0016740">
    <property type="term" value="F:transferase activity"/>
    <property type="evidence" value="ECO:0007669"/>
    <property type="project" value="UniProtKB-KW"/>
</dbReference>
<dbReference type="OrthoDB" id="269405at2759"/>
<dbReference type="Pfam" id="PF04112">
    <property type="entry name" value="Mak10"/>
    <property type="match status" value="1"/>
</dbReference>
<comment type="caution">
    <text evidence="7">The sequence shown here is derived from an EMBL/GenBank/DDBJ whole genome shotgun (WGS) entry which is preliminary data.</text>
</comment>
<accession>A0A0F4G465</accession>
<evidence type="ECO:0000256" key="4">
    <source>
        <dbReference type="SAM" id="MobiDB-lite"/>
    </source>
</evidence>
<comment type="similarity">
    <text evidence="2">Belongs to the MAK10 family.</text>
</comment>
<dbReference type="PANTHER" id="PTHR21373">
    <property type="entry name" value="GLUCOSE REPRESSIBLE PROTEIN MAK10"/>
    <property type="match status" value="1"/>
</dbReference>
<sequence length="761" mass="87261">MHPDSHDVNVKGDDDASTTTTAEARLRQEAFEMRQKPPPTARPARDITEEFVNATKQLPPGVLVKDAYFTLFEAVGALEIMDSKMDSGYIPAGDTFEATFNVCSPLDAAEVLWIMDEIFRLELIFHDGYPLSQNLFTSLHIFRLLEPDNRYPYNFRYDVAGPGVANDSTNDDLVHVVLRAYCIAVIKCCELTLNMIQSQTFYEEEDFVTYLFGRELLDDMESQETLRILVDAMDWVDSSDLEGPLKFAIKHRLVAREDMLIAMDGRDEQWVKLKSKIGAMEKHHSLAKPTPDAFSDKVQRQLATSTPPRPMPQLDWHDAHKKWLQFCDDMLAVQTLTDPSVRQIPQCLLNATWAFAYRDPVPNIYARATMQDVLTGDNNVAGDVSHFDLMLNDLRDLVLPGDPLADPESFQIEVPTDVRHQASRLMEEFMNRMFSEYLNIYRMICQNRCRTRRLFTQAVPLLDELECDARAADEHLNSIVAPRKLRHQGMTLTLTPFSLWTRFYKLQISAWVIQLGFETDLYLPSEFCMMYILLGSFCTMRESIVKSLALLADGRLDDLVKMNGSQKYIEQCRSSKQWYHSLCTMTKGTLGMAYGLQRLYLLLEHTKLIDTTPKPYEESQMRHEARMKPLLNLANDAQFTQGYVQGIKEQSLASTIKETCDFAQGHINTARHWFSEQRTASPMQARCVGTEDRWRRELKSLETVCVATSVAISQLLRICEKHGKRSVDTGVDLRNLVEVTIPPPGKRYHDWWVVPQLKEKS</sequence>
<dbReference type="AlphaFoldDB" id="A0A0F4G465"/>
<keyword evidence="8" id="KW-1185">Reference proteome</keyword>
<evidence type="ECO:0000313" key="7">
    <source>
        <dbReference type="EMBL" id="KJX92128.1"/>
    </source>
</evidence>
<dbReference type="InterPro" id="IPR057982">
    <property type="entry name" value="TPR_NAA35"/>
</dbReference>
<feature type="domain" description="NAA35-like TPR repeats" evidence="6">
    <location>
        <begin position="350"/>
        <end position="725"/>
    </location>
</feature>
<dbReference type="Proteomes" id="UP000033647">
    <property type="component" value="Unassembled WGS sequence"/>
</dbReference>
<feature type="region of interest" description="Disordered" evidence="4">
    <location>
        <begin position="1"/>
        <end position="20"/>
    </location>
</feature>
<evidence type="ECO:0000259" key="6">
    <source>
        <dbReference type="Pfam" id="PF25789"/>
    </source>
</evidence>
<feature type="domain" description="NAA35-like N-terminal" evidence="5">
    <location>
        <begin position="61"/>
        <end position="225"/>
    </location>
</feature>
<comment type="subcellular location">
    <subcellularLocation>
        <location evidence="1">Cytoplasm</location>
    </subcellularLocation>
</comment>
<evidence type="ECO:0000256" key="3">
    <source>
        <dbReference type="ARBA" id="ARBA00022490"/>
    </source>
</evidence>
<feature type="compositionally biased region" description="Basic and acidic residues" evidence="4">
    <location>
        <begin position="1"/>
        <end position="14"/>
    </location>
</feature>
<name>A0A0F4G465_9PEZI</name>
<organism evidence="7 8">
    <name type="scientific">Zymoseptoria brevis</name>
    <dbReference type="NCBI Taxonomy" id="1047168"/>
    <lineage>
        <taxon>Eukaryota</taxon>
        <taxon>Fungi</taxon>
        <taxon>Dikarya</taxon>
        <taxon>Ascomycota</taxon>
        <taxon>Pezizomycotina</taxon>
        <taxon>Dothideomycetes</taxon>
        <taxon>Dothideomycetidae</taxon>
        <taxon>Mycosphaerellales</taxon>
        <taxon>Mycosphaerellaceae</taxon>
        <taxon>Zymoseptoria</taxon>
    </lineage>
</organism>
<keyword evidence="7" id="KW-0808">Transferase</keyword>
<proteinExistence type="inferred from homology"/>
<dbReference type="Pfam" id="PF25789">
    <property type="entry name" value="TPR_NAA35"/>
    <property type="match status" value="1"/>
</dbReference>
<keyword evidence="3" id="KW-0963">Cytoplasm</keyword>
<dbReference type="InterPro" id="IPR057983">
    <property type="entry name" value="NAA35-like_N"/>
</dbReference>
<evidence type="ECO:0000259" key="5">
    <source>
        <dbReference type="Pfam" id="PF04112"/>
    </source>
</evidence>
<evidence type="ECO:0000313" key="8">
    <source>
        <dbReference type="Proteomes" id="UP000033647"/>
    </source>
</evidence>
<reference evidence="7 8" key="1">
    <citation type="submission" date="2015-03" db="EMBL/GenBank/DDBJ databases">
        <title>RNA-seq based gene annotation and comparative genomics of four Zymoseptoria species reveal species-specific pathogenicity related genes and transposable element activity.</title>
        <authorList>
            <person name="Grandaubert J."/>
            <person name="Bhattacharyya A."/>
            <person name="Stukenbrock E.H."/>
        </authorList>
    </citation>
    <scope>NUCLEOTIDE SEQUENCE [LARGE SCALE GENOMIC DNA]</scope>
    <source>
        <strain evidence="7 8">Zb18110</strain>
    </source>
</reference>
<evidence type="ECO:0000256" key="2">
    <source>
        <dbReference type="ARBA" id="ARBA00006289"/>
    </source>
</evidence>
<evidence type="ECO:0000256" key="1">
    <source>
        <dbReference type="ARBA" id="ARBA00004496"/>
    </source>
</evidence>
<gene>
    <name evidence="7" type="ORF">TI39_contig5912g00003</name>
</gene>
<dbReference type="InterPro" id="IPR007244">
    <property type="entry name" value="Naa35_N"/>
</dbReference>